<organism evidence="13 14">
    <name type="scientific">Polaribacter aquimarinus</name>
    <dbReference type="NCBI Taxonomy" id="2100726"/>
    <lineage>
        <taxon>Bacteria</taxon>
        <taxon>Pseudomonadati</taxon>
        <taxon>Bacteroidota</taxon>
        <taxon>Flavobacteriia</taxon>
        <taxon>Flavobacteriales</taxon>
        <taxon>Flavobacteriaceae</taxon>
    </lineage>
</organism>
<comment type="subcellular location">
    <subcellularLocation>
        <location evidence="1 8">Cell outer membrane</location>
        <topology evidence="1 8">Multi-pass membrane protein</topology>
    </subcellularLocation>
</comment>
<evidence type="ECO:0000313" key="13">
    <source>
        <dbReference type="EMBL" id="PWG04977.1"/>
    </source>
</evidence>
<keyword evidence="14" id="KW-1185">Reference proteome</keyword>
<dbReference type="Gene3D" id="2.40.170.20">
    <property type="entry name" value="TonB-dependent receptor, beta-barrel domain"/>
    <property type="match status" value="1"/>
</dbReference>
<dbReference type="InterPro" id="IPR012910">
    <property type="entry name" value="Plug_dom"/>
</dbReference>
<name>A0A2U2J9G6_9FLAO</name>
<dbReference type="PROSITE" id="PS52016">
    <property type="entry name" value="TONB_DEPENDENT_REC_3"/>
    <property type="match status" value="1"/>
</dbReference>
<dbReference type="Gene3D" id="2.170.130.10">
    <property type="entry name" value="TonB-dependent receptor, plug domain"/>
    <property type="match status" value="1"/>
</dbReference>
<evidence type="ECO:0000256" key="2">
    <source>
        <dbReference type="ARBA" id="ARBA00022448"/>
    </source>
</evidence>
<evidence type="ECO:0000256" key="5">
    <source>
        <dbReference type="ARBA" id="ARBA00023077"/>
    </source>
</evidence>
<dbReference type="InterPro" id="IPR023996">
    <property type="entry name" value="TonB-dep_OMP_SusC/RagA"/>
</dbReference>
<dbReference type="Gene3D" id="2.60.40.1120">
    <property type="entry name" value="Carboxypeptidase-like, regulatory domain"/>
    <property type="match status" value="1"/>
</dbReference>
<dbReference type="Pfam" id="PF00593">
    <property type="entry name" value="TonB_dep_Rec_b-barrel"/>
    <property type="match status" value="1"/>
</dbReference>
<dbReference type="InterPro" id="IPR008969">
    <property type="entry name" value="CarboxyPept-like_regulatory"/>
</dbReference>
<evidence type="ECO:0000256" key="8">
    <source>
        <dbReference type="PROSITE-ProRule" id="PRU01360"/>
    </source>
</evidence>
<feature type="signal peptide" evidence="10">
    <location>
        <begin position="1"/>
        <end position="21"/>
    </location>
</feature>
<evidence type="ECO:0000256" key="4">
    <source>
        <dbReference type="ARBA" id="ARBA00022692"/>
    </source>
</evidence>
<evidence type="ECO:0000256" key="1">
    <source>
        <dbReference type="ARBA" id="ARBA00004571"/>
    </source>
</evidence>
<keyword evidence="3 8" id="KW-1134">Transmembrane beta strand</keyword>
<evidence type="ECO:0000259" key="12">
    <source>
        <dbReference type="Pfam" id="PF07715"/>
    </source>
</evidence>
<dbReference type="GO" id="GO:0009279">
    <property type="term" value="C:cell outer membrane"/>
    <property type="evidence" value="ECO:0007669"/>
    <property type="project" value="UniProtKB-SubCell"/>
</dbReference>
<evidence type="ECO:0000256" key="7">
    <source>
        <dbReference type="ARBA" id="ARBA00023237"/>
    </source>
</evidence>
<proteinExistence type="inferred from homology"/>
<dbReference type="OrthoDB" id="9768177at2"/>
<dbReference type="EMBL" id="QFFG01000004">
    <property type="protein sequence ID" value="PWG04977.1"/>
    <property type="molecule type" value="Genomic_DNA"/>
</dbReference>
<dbReference type="NCBIfam" id="TIGR04057">
    <property type="entry name" value="SusC_RagA_signa"/>
    <property type="match status" value="1"/>
</dbReference>
<comment type="caution">
    <text evidence="13">The sequence shown here is derived from an EMBL/GenBank/DDBJ whole genome shotgun (WGS) entry which is preliminary data.</text>
</comment>
<evidence type="ECO:0000256" key="10">
    <source>
        <dbReference type="SAM" id="SignalP"/>
    </source>
</evidence>
<keyword evidence="7 8" id="KW-0998">Cell outer membrane</keyword>
<keyword evidence="10" id="KW-0732">Signal</keyword>
<keyword evidence="6 8" id="KW-0472">Membrane</keyword>
<evidence type="ECO:0000259" key="11">
    <source>
        <dbReference type="Pfam" id="PF00593"/>
    </source>
</evidence>
<dbReference type="Pfam" id="PF13715">
    <property type="entry name" value="CarbopepD_reg_2"/>
    <property type="match status" value="1"/>
</dbReference>
<dbReference type="InterPro" id="IPR036942">
    <property type="entry name" value="Beta-barrel_TonB_sf"/>
</dbReference>
<dbReference type="AlphaFoldDB" id="A0A2U2J9G6"/>
<dbReference type="InterPro" id="IPR000531">
    <property type="entry name" value="Beta-barrel_TonB"/>
</dbReference>
<reference evidence="13 14" key="1">
    <citation type="submission" date="2018-05" db="EMBL/GenBank/DDBJ databases">
        <title>Polaribacter aquimarinus sp. nov., isolated from sediment in a sediment of sea.</title>
        <authorList>
            <person name="Lu D."/>
        </authorList>
    </citation>
    <scope>NUCLEOTIDE SEQUENCE [LARGE SCALE GENOMIC DNA]</scope>
    <source>
        <strain evidence="13 14">ZY113</strain>
    </source>
</reference>
<dbReference type="InterPro" id="IPR023997">
    <property type="entry name" value="TonB-dep_OMP_SusC/RagA_CS"/>
</dbReference>
<comment type="similarity">
    <text evidence="8 9">Belongs to the TonB-dependent receptor family.</text>
</comment>
<protein>
    <submittedName>
        <fullName evidence="13">SusC/RagA family TonB-linked outer membrane protein</fullName>
    </submittedName>
</protein>
<dbReference type="InterPro" id="IPR037066">
    <property type="entry name" value="Plug_dom_sf"/>
</dbReference>
<evidence type="ECO:0000256" key="6">
    <source>
        <dbReference type="ARBA" id="ARBA00023136"/>
    </source>
</evidence>
<feature type="domain" description="TonB-dependent receptor plug" evidence="12">
    <location>
        <begin position="115"/>
        <end position="229"/>
    </location>
</feature>
<dbReference type="SUPFAM" id="SSF56935">
    <property type="entry name" value="Porins"/>
    <property type="match status" value="1"/>
</dbReference>
<dbReference type="SUPFAM" id="SSF49464">
    <property type="entry name" value="Carboxypeptidase regulatory domain-like"/>
    <property type="match status" value="1"/>
</dbReference>
<dbReference type="RefSeq" id="WP_109405293.1">
    <property type="nucleotide sequence ID" value="NZ_QFFG01000004.1"/>
</dbReference>
<dbReference type="NCBIfam" id="TIGR04056">
    <property type="entry name" value="OMP_RagA_SusC"/>
    <property type="match status" value="1"/>
</dbReference>
<feature type="chain" id="PRO_5015705883" evidence="10">
    <location>
        <begin position="22"/>
        <end position="972"/>
    </location>
</feature>
<dbReference type="InterPro" id="IPR039426">
    <property type="entry name" value="TonB-dep_rcpt-like"/>
</dbReference>
<keyword evidence="5 9" id="KW-0798">TonB box</keyword>
<gene>
    <name evidence="13" type="ORF">DIS07_10965</name>
</gene>
<accession>A0A2U2J9G6</accession>
<sequence>MKKFKLLLIGILLTSSFTMFAQQTVKGVVKEKATGEPLPGVSVVVKGTTRGTQTDFDGNFSIDRVKTGDILVFQYLGFADKEITIGTSFNLTIQLDESAEQLDEIVVVGYGTTTVKDATGSVESITAKDFTKGNIVTPENLLSGRVSGVNVTTSGAPGSGSQITIRGGSSIGASNNPLIIIDGLPIEESGVTGSRGVLASINPNDIESFSVLKDASATAIYGSRASNGVIIITTKKGRTEYTLDLDAQYTFGEVLDRVNVFSAGEFRNLVSQRRPGDLGLLGNANTNWQDEVLRSTVSSLYNLTAKGQIFGAIPTRLSIGFANQEGAVLTSQFNRKTISLSMNPSLFDDHLKINLNYNRAFEDSRFGDAGQIGAALRYDPTQPIYDSSSPFDGFYQHRNGNIVSNGTQNPVASLLLANSTGFNFRQYGNLNFDYKFHYLPELKAVVNVGFDKTKGSSEYLNKFQIGNGDLTQQFAGTESNGTQERSNQLFDTYLNYVKELEKLKVDVTAGYSYQRFENFGQNSGNLKDPDSFATSFADPDVVNIGFFGRAKFSFLEKYLLTINYRRDGTSRFSENNRWGDFGGAAIAWNISDEDFLKDSKVISNLKLRASYGLTGQQNLPGVNDLYLDRYRFGNINSRYLFGNAAIQSTIPSVINPNLKWEETTTIEFGVDYGLFDNRFNGALSVFQKTSDDLLFNAALADGTNFSNSTIQNIGQLQIKGIEFTLNGDILKSDDYNWNFTFNATYLDREITKLSNGQDVRTGGTSGGTGNTIQLLREGFAPNSFHVYKQLYDTAGKPIEGAYLDLNGDGIINDDDRYLKENPNADVTLGFQSNFNYKNFDLAFNLRASIGNYVYNNVKSSRAQFELLQDNAVLGNIPTSVLDTNFLRTSDVINSDIYIEDASYLRMDNITLGYTFENPIKKFSYSSIRLWAGVQNVFTLTNYTGLDPEVFNGIDNLIYPRSRNFLFGANIKF</sequence>
<keyword evidence="2 8" id="KW-0813">Transport</keyword>
<dbReference type="Proteomes" id="UP000245670">
    <property type="component" value="Unassembled WGS sequence"/>
</dbReference>
<evidence type="ECO:0000313" key="14">
    <source>
        <dbReference type="Proteomes" id="UP000245670"/>
    </source>
</evidence>
<evidence type="ECO:0000256" key="9">
    <source>
        <dbReference type="RuleBase" id="RU003357"/>
    </source>
</evidence>
<evidence type="ECO:0000256" key="3">
    <source>
        <dbReference type="ARBA" id="ARBA00022452"/>
    </source>
</evidence>
<dbReference type="Pfam" id="PF07715">
    <property type="entry name" value="Plug"/>
    <property type="match status" value="1"/>
</dbReference>
<keyword evidence="4 8" id="KW-0812">Transmembrane</keyword>
<feature type="domain" description="TonB-dependent receptor-like beta-barrel" evidence="11">
    <location>
        <begin position="366"/>
        <end position="936"/>
    </location>
</feature>